<dbReference type="HOGENOM" id="CLU_1966096_0_0_10"/>
<evidence type="ECO:0008006" key="4">
    <source>
        <dbReference type="Google" id="ProtNLM"/>
    </source>
</evidence>
<proteinExistence type="predicted"/>
<dbReference type="EMBL" id="ADLF01000013">
    <property type="protein sequence ID" value="EKU89648.1"/>
    <property type="molecule type" value="Genomic_DNA"/>
</dbReference>
<evidence type="ECO:0000313" key="2">
    <source>
        <dbReference type="EMBL" id="EKU89648.1"/>
    </source>
</evidence>
<dbReference type="eggNOG" id="ENOG502ZYZV">
    <property type="taxonomic scope" value="Bacteria"/>
</dbReference>
<keyword evidence="1" id="KW-0732">Signal</keyword>
<dbReference type="STRING" id="742727.HMPREF9447_03086"/>
<dbReference type="Pfam" id="PF11589">
    <property type="entry name" value="DUF3244"/>
    <property type="match status" value="1"/>
</dbReference>
<name>K9DYY6_9BACE</name>
<dbReference type="AlphaFoldDB" id="K9DYY6"/>
<dbReference type="Proteomes" id="UP000009872">
    <property type="component" value="Unassembled WGS sequence"/>
</dbReference>
<dbReference type="InterPro" id="IPR021638">
    <property type="entry name" value="DUF3244"/>
</dbReference>
<reference evidence="2 3" key="1">
    <citation type="submission" date="2012-09" db="EMBL/GenBank/DDBJ databases">
        <title>The Genome Sequence of Bacteroides oleiciplenus YIT 12058.</title>
        <authorList>
            <consortium name="The Broad Institute Genome Sequencing Platform"/>
            <person name="Earl A."/>
            <person name="Ward D."/>
            <person name="Feldgarden M."/>
            <person name="Gevers D."/>
            <person name="Morotomi M."/>
            <person name="Walker B."/>
            <person name="Young S.K."/>
            <person name="Zeng Q."/>
            <person name="Gargeya S."/>
            <person name="Fitzgerald M."/>
            <person name="Haas B."/>
            <person name="Abouelleil A."/>
            <person name="Alvarado L."/>
            <person name="Arachchi H.M."/>
            <person name="Berlin A.M."/>
            <person name="Chapman S.B."/>
            <person name="Goldberg J."/>
            <person name="Griggs A."/>
            <person name="Gujja S."/>
            <person name="Hansen M."/>
            <person name="Howarth C."/>
            <person name="Imamovic A."/>
            <person name="Larimer J."/>
            <person name="McCowen C."/>
            <person name="Montmayeur A."/>
            <person name="Murphy C."/>
            <person name="Neiman D."/>
            <person name="Pearson M."/>
            <person name="Priest M."/>
            <person name="Roberts A."/>
            <person name="Saif S."/>
            <person name="Shea T."/>
            <person name="Sisk P."/>
            <person name="Sykes S."/>
            <person name="Wortman J."/>
            <person name="Nusbaum C."/>
            <person name="Birren B."/>
        </authorList>
    </citation>
    <scope>NUCLEOTIDE SEQUENCE [LARGE SCALE GENOMIC DNA]</scope>
    <source>
        <strain evidence="2 3">YIT 12058</strain>
    </source>
</reference>
<feature type="signal peptide" evidence="1">
    <location>
        <begin position="1"/>
        <end position="20"/>
    </location>
</feature>
<dbReference type="RefSeq" id="WP_009130622.1">
    <property type="nucleotide sequence ID" value="NZ_JH992942.1"/>
</dbReference>
<evidence type="ECO:0000256" key="1">
    <source>
        <dbReference type="SAM" id="SignalP"/>
    </source>
</evidence>
<dbReference type="PATRIC" id="fig|742727.4.peg.3153"/>
<keyword evidence="3" id="KW-1185">Reference proteome</keyword>
<dbReference type="OrthoDB" id="1046261at2"/>
<organism evidence="2 3">
    <name type="scientific">Bacteroides oleiciplenus YIT 12058</name>
    <dbReference type="NCBI Taxonomy" id="742727"/>
    <lineage>
        <taxon>Bacteria</taxon>
        <taxon>Pseudomonadati</taxon>
        <taxon>Bacteroidota</taxon>
        <taxon>Bacteroidia</taxon>
        <taxon>Bacteroidales</taxon>
        <taxon>Bacteroidaceae</taxon>
        <taxon>Bacteroides</taxon>
    </lineage>
</organism>
<evidence type="ECO:0000313" key="3">
    <source>
        <dbReference type="Proteomes" id="UP000009872"/>
    </source>
</evidence>
<protein>
    <recommendedName>
        <fullName evidence="4">DUF3244 domain-containing protein</fullName>
    </recommendedName>
</protein>
<sequence length="127" mass="14756">MKAKFLFILLSVLLIIPTSASTTKRQKQKSSFKFCDKFNKSITRSPLDFNLEVHDIDKNLQIHFQSPLHDAEITVKDNNGKTVIYEPQTFIYEGKMLYIYTPKTYPYTVEITSPTLDVKAEIVLEEY</sequence>
<comment type="caution">
    <text evidence="2">The sequence shown here is derived from an EMBL/GenBank/DDBJ whole genome shotgun (WGS) entry which is preliminary data.</text>
</comment>
<accession>K9DYY6</accession>
<feature type="chain" id="PRO_5003928584" description="DUF3244 domain-containing protein" evidence="1">
    <location>
        <begin position="21"/>
        <end position="127"/>
    </location>
</feature>
<gene>
    <name evidence="2" type="ORF">HMPREF9447_03086</name>
</gene>